<dbReference type="SUPFAM" id="SSF53474">
    <property type="entry name" value="alpha/beta-Hydrolases"/>
    <property type="match status" value="1"/>
</dbReference>
<dbReference type="Proteomes" id="UP001483337">
    <property type="component" value="Chromosome"/>
</dbReference>
<evidence type="ECO:0000259" key="4">
    <source>
        <dbReference type="Pfam" id="PF00561"/>
    </source>
</evidence>
<dbReference type="EMBL" id="CP150886">
    <property type="protein sequence ID" value="WZB88227.1"/>
    <property type="molecule type" value="Genomic_DNA"/>
</dbReference>
<dbReference type="EC" id="4.2.99.20" evidence="3"/>
<dbReference type="Pfam" id="PF00561">
    <property type="entry name" value="Abhydrolase_1"/>
    <property type="match status" value="1"/>
</dbReference>
<dbReference type="PRINTS" id="PR00111">
    <property type="entry name" value="ABHYDROLASE"/>
</dbReference>
<comment type="subunit">
    <text evidence="3">Monomer.</text>
</comment>
<dbReference type="RefSeq" id="WP_353931135.1">
    <property type="nucleotide sequence ID" value="NZ_CP150886.1"/>
</dbReference>
<dbReference type="PANTHER" id="PTHR42916:SF1">
    <property type="entry name" value="PROTEIN PHYLLO, CHLOROPLASTIC"/>
    <property type="match status" value="1"/>
</dbReference>
<name>A0ABZ2USZ7_9CYAN</name>
<dbReference type="Gene3D" id="3.40.50.1820">
    <property type="entry name" value="alpha/beta hydrolase"/>
    <property type="match status" value="1"/>
</dbReference>
<feature type="domain" description="AB hydrolase-1" evidence="4">
    <location>
        <begin position="26"/>
        <end position="263"/>
    </location>
</feature>
<keyword evidence="6" id="KW-1185">Reference proteome</keyword>
<evidence type="ECO:0000256" key="1">
    <source>
        <dbReference type="ARBA" id="ARBA00022428"/>
    </source>
</evidence>
<dbReference type="NCBIfam" id="TIGR03695">
    <property type="entry name" value="menH_SHCHC"/>
    <property type="match status" value="1"/>
</dbReference>
<evidence type="ECO:0000313" key="5">
    <source>
        <dbReference type="EMBL" id="WZB88227.1"/>
    </source>
</evidence>
<dbReference type="InterPro" id="IPR022485">
    <property type="entry name" value="SHCHC_synthase_MenH"/>
</dbReference>
<dbReference type="InterPro" id="IPR000073">
    <property type="entry name" value="AB_hydrolase_1"/>
</dbReference>
<proteinExistence type="inferred from homology"/>
<comment type="similarity">
    <text evidence="3">Belongs to the AB hydrolase superfamily. MenH family.</text>
</comment>
<dbReference type="InterPro" id="IPR029058">
    <property type="entry name" value="AB_hydrolase_fold"/>
</dbReference>
<dbReference type="GO" id="GO:0070205">
    <property type="term" value="F:2-succinyl-6-hydroxy-2,4-cyclohexadiene-1-carboxylate synthase activity"/>
    <property type="evidence" value="ECO:0007669"/>
    <property type="project" value="UniProtKB-EC"/>
</dbReference>
<keyword evidence="1" id="KW-0474">Menaquinone biosynthesis</keyword>
<protein>
    <recommendedName>
        <fullName evidence="3">Putative 2-succinyl-6-hydroxy-2,4-cyclohexadiene-1-carboxylate synthase</fullName>
        <shortName evidence="3">SHCHC synthase</shortName>
        <ecNumber evidence="3">4.2.99.20</ecNumber>
    </recommendedName>
</protein>
<comment type="pathway">
    <text evidence="3">Quinol/quinone metabolism; 1,4-dihydroxy-2-naphthoate biosynthesis; 1,4-dihydroxy-2-naphthoate from chorismate: step 3/7.</text>
</comment>
<comment type="catalytic activity">
    <reaction evidence="3">
        <text>5-enolpyruvoyl-6-hydroxy-2-succinyl-cyclohex-3-ene-1-carboxylate = (1R,6R)-6-hydroxy-2-succinyl-cyclohexa-2,4-diene-1-carboxylate + pyruvate</text>
        <dbReference type="Rhea" id="RHEA:25597"/>
        <dbReference type="ChEBI" id="CHEBI:15361"/>
        <dbReference type="ChEBI" id="CHEBI:58689"/>
        <dbReference type="ChEBI" id="CHEBI:58818"/>
        <dbReference type="EC" id="4.2.99.20"/>
    </reaction>
</comment>
<comment type="pathway">
    <text evidence="3">Cofactor biosynthesis; phylloquinone biosynthesis.</text>
</comment>
<gene>
    <name evidence="3 5" type="primary">menH</name>
    <name evidence="5" type="ORF">WJM97_00540</name>
</gene>
<sequence length="276" mass="31774">MNLSTVDVSYQPYDFHYSFVNNPDKPVILFLHGFMGNIYEFDEPIKLLGNDFSFLTLDLPGHGKTQVLAGDECYKIENTAQGIINLLDQLEIQTCYLVGYSMGGRLGLYLTLHFPERFIKVILESASPGLQNNAERLARIKTDYQITRKLIRMIDPGEFQLFLDYWYNQAIFGNLKNHPGYQNMLANRLGNNPLLLGKSLQFLGTGYQSSLWDEFKENQVPLLLLVGEYDEKFIRINKVMSHINETAKIQIIHQAGHNVHLENTSVFVENLRKFFI</sequence>
<evidence type="ECO:0000256" key="3">
    <source>
        <dbReference type="HAMAP-Rule" id="MF_01660"/>
    </source>
</evidence>
<organism evidence="5 6">
    <name type="scientific">Okeanomitos corallinicola TIOX110</name>
    <dbReference type="NCBI Taxonomy" id="3133117"/>
    <lineage>
        <taxon>Bacteria</taxon>
        <taxon>Bacillati</taxon>
        <taxon>Cyanobacteriota</taxon>
        <taxon>Cyanophyceae</taxon>
        <taxon>Nostocales</taxon>
        <taxon>Aphanizomenonaceae</taxon>
        <taxon>Okeanomitos</taxon>
    </lineage>
</organism>
<evidence type="ECO:0000256" key="2">
    <source>
        <dbReference type="ARBA" id="ARBA00023239"/>
    </source>
</evidence>
<accession>A0ABZ2USZ7</accession>
<evidence type="ECO:0000313" key="6">
    <source>
        <dbReference type="Proteomes" id="UP001483337"/>
    </source>
</evidence>
<dbReference type="HAMAP" id="MF_01660">
    <property type="entry name" value="MenH"/>
    <property type="match status" value="1"/>
</dbReference>
<keyword evidence="2 3" id="KW-0456">Lyase</keyword>
<reference evidence="5 6" key="1">
    <citation type="submission" date="2024-04" db="EMBL/GenBank/DDBJ databases">
        <title>Okeanomitos corallinicola gen. &amp; sp. nov. (Nostocales, Cyanobacteria), a new toxic marine heterocyst-forming cyanobacterium from a coral reef.</title>
        <authorList>
            <person name="Li H."/>
            <person name="Li R."/>
            <person name="Kang J."/>
            <person name="Hii K.S."/>
            <person name="Mohamed H.F."/>
            <person name="Xu X."/>
            <person name="Luo Z."/>
        </authorList>
    </citation>
    <scope>NUCLEOTIDE SEQUENCE [LARGE SCALE GENOMIC DNA]</scope>
    <source>
        <strain evidence="5 6">TIOX110</strain>
    </source>
</reference>
<dbReference type="PANTHER" id="PTHR42916">
    <property type="entry name" value="2-SUCCINYL-5-ENOLPYRUVYL-6-HYDROXY-3-CYCLOHEXENE-1-CARBOXYLATE SYNTHASE"/>
    <property type="match status" value="1"/>
</dbReference>
<comment type="function">
    <text evidence="3">Catalyzes a proton abstraction reaction that results in 2,5-elimination of pyruvate from 2-succinyl-5-enolpyruvyl-6-hydroxy-3-cyclohexene-1-carboxylate (SEPHCHC) and the formation of 2-succinyl-6-hydroxy-2,4-cyclohexadiene-1-carboxylate (SHCHC).</text>
</comment>